<dbReference type="EMBL" id="JAPXFL010000008">
    <property type="protein sequence ID" value="KAK9502759.1"/>
    <property type="molecule type" value="Genomic_DNA"/>
</dbReference>
<feature type="compositionally biased region" description="Basic residues" evidence="1">
    <location>
        <begin position="230"/>
        <end position="248"/>
    </location>
</feature>
<feature type="compositionally biased region" description="Basic residues" evidence="1">
    <location>
        <begin position="200"/>
        <end position="217"/>
    </location>
</feature>
<protein>
    <submittedName>
        <fullName evidence="2">Uncharacterized protein</fullName>
    </submittedName>
</protein>
<feature type="compositionally biased region" description="Basic residues" evidence="1">
    <location>
        <begin position="258"/>
        <end position="281"/>
    </location>
</feature>
<feature type="compositionally biased region" description="Basic and acidic residues" evidence="1">
    <location>
        <begin position="190"/>
        <end position="199"/>
    </location>
</feature>
<organism evidence="2 3">
    <name type="scientific">Rhynocoris fuscipes</name>
    <dbReference type="NCBI Taxonomy" id="488301"/>
    <lineage>
        <taxon>Eukaryota</taxon>
        <taxon>Metazoa</taxon>
        <taxon>Ecdysozoa</taxon>
        <taxon>Arthropoda</taxon>
        <taxon>Hexapoda</taxon>
        <taxon>Insecta</taxon>
        <taxon>Pterygota</taxon>
        <taxon>Neoptera</taxon>
        <taxon>Paraneoptera</taxon>
        <taxon>Hemiptera</taxon>
        <taxon>Heteroptera</taxon>
        <taxon>Panheteroptera</taxon>
        <taxon>Cimicomorpha</taxon>
        <taxon>Reduviidae</taxon>
        <taxon>Harpactorinae</taxon>
        <taxon>Harpactorini</taxon>
        <taxon>Rhynocoris</taxon>
    </lineage>
</organism>
<evidence type="ECO:0000313" key="3">
    <source>
        <dbReference type="Proteomes" id="UP001461498"/>
    </source>
</evidence>
<dbReference type="AlphaFoldDB" id="A0AAW1CVV6"/>
<dbReference type="Proteomes" id="UP001461498">
    <property type="component" value="Unassembled WGS sequence"/>
</dbReference>
<proteinExistence type="predicted"/>
<name>A0AAW1CVV6_9HEMI</name>
<gene>
    <name evidence="2" type="ORF">O3M35_011469</name>
</gene>
<comment type="caution">
    <text evidence="2">The sequence shown here is derived from an EMBL/GenBank/DDBJ whole genome shotgun (WGS) entry which is preliminary data.</text>
</comment>
<evidence type="ECO:0000313" key="2">
    <source>
        <dbReference type="EMBL" id="KAK9502759.1"/>
    </source>
</evidence>
<feature type="region of interest" description="Disordered" evidence="1">
    <location>
        <begin position="190"/>
        <end position="281"/>
    </location>
</feature>
<reference evidence="2 3" key="1">
    <citation type="submission" date="2022-12" db="EMBL/GenBank/DDBJ databases">
        <title>Chromosome-level genome assembly of true bugs.</title>
        <authorList>
            <person name="Ma L."/>
            <person name="Li H."/>
        </authorList>
    </citation>
    <scope>NUCLEOTIDE SEQUENCE [LARGE SCALE GENOMIC DNA]</scope>
    <source>
        <strain evidence="2">Lab_2022b</strain>
    </source>
</reference>
<accession>A0AAW1CVV6</accession>
<sequence>MALKLDDLISKKKEVVQILDLSKVTAHNEEEFKRIMEKVPEFRIKPEKIQPEDVKLYEITRKSKRRRKKKSTQSEYSFANPIPEEMQGVKLADLCPVNIQWNMLTTLRPKSKIDTEYFSRLVELGKLQIATQEKEKKNPDSSFMRKMKNRAGVVETRYISCPECGDDFCQTETCTLLQYENFRREPVQETLGKKDEEKRGRKLNRKKKRKPIKRSKSSKSTSRTRDRSKSKSGNRHRSGSRSKSRSRQQSKSGERKSATKKSGMKKRSPSPRKKHQKNKKK</sequence>
<evidence type="ECO:0000256" key="1">
    <source>
        <dbReference type="SAM" id="MobiDB-lite"/>
    </source>
</evidence>
<keyword evidence="3" id="KW-1185">Reference proteome</keyword>